<dbReference type="EMBL" id="OW240912">
    <property type="protein sequence ID" value="CAH2222694.1"/>
    <property type="molecule type" value="Genomic_DNA"/>
</dbReference>
<reference evidence="2" key="1">
    <citation type="submission" date="2022-03" db="EMBL/GenBank/DDBJ databases">
        <authorList>
            <person name="Alioto T."/>
            <person name="Alioto T."/>
            <person name="Gomez Garrido J."/>
        </authorList>
    </citation>
    <scope>NUCLEOTIDE SEQUENCE</scope>
</reference>
<gene>
    <name evidence="2" type="ORF">PECUL_23A044529</name>
</gene>
<evidence type="ECO:0000313" key="3">
    <source>
        <dbReference type="Proteomes" id="UP001295444"/>
    </source>
</evidence>
<feature type="region of interest" description="Disordered" evidence="1">
    <location>
        <begin position="40"/>
        <end position="60"/>
    </location>
</feature>
<evidence type="ECO:0000256" key="1">
    <source>
        <dbReference type="SAM" id="MobiDB-lite"/>
    </source>
</evidence>
<evidence type="ECO:0000313" key="2">
    <source>
        <dbReference type="EMBL" id="CAH2222694.1"/>
    </source>
</evidence>
<feature type="compositionally biased region" description="Basic and acidic residues" evidence="1">
    <location>
        <begin position="128"/>
        <end position="138"/>
    </location>
</feature>
<accession>A0AAD1VM10</accession>
<organism evidence="2 3">
    <name type="scientific">Pelobates cultripes</name>
    <name type="common">Western spadefoot toad</name>
    <dbReference type="NCBI Taxonomy" id="61616"/>
    <lineage>
        <taxon>Eukaryota</taxon>
        <taxon>Metazoa</taxon>
        <taxon>Chordata</taxon>
        <taxon>Craniata</taxon>
        <taxon>Vertebrata</taxon>
        <taxon>Euteleostomi</taxon>
        <taxon>Amphibia</taxon>
        <taxon>Batrachia</taxon>
        <taxon>Anura</taxon>
        <taxon>Pelobatoidea</taxon>
        <taxon>Pelobatidae</taxon>
        <taxon>Pelobates</taxon>
    </lineage>
</organism>
<protein>
    <submittedName>
        <fullName evidence="2">Uncharacterized protein</fullName>
    </submittedName>
</protein>
<feature type="compositionally biased region" description="Polar residues" evidence="1">
    <location>
        <begin position="40"/>
        <end position="49"/>
    </location>
</feature>
<name>A0AAD1VM10_PELCU</name>
<feature type="compositionally biased region" description="Polar residues" evidence="1">
    <location>
        <begin position="113"/>
        <end position="124"/>
    </location>
</feature>
<keyword evidence="3" id="KW-1185">Reference proteome</keyword>
<dbReference type="Proteomes" id="UP001295444">
    <property type="component" value="Chromosome 01"/>
</dbReference>
<sequence>MDSIYYSSSPNLAKYLLPELPSTVKIPDIVTWTSSRSDLCLSSTHSGKPSLSAELEPTTPQSHDFEALLGSFLGACSPTDSSQYTPAPQPLTPAMRRRTQKPDRDIRTMLHRPSTSKFGGSTLISRDYPCRGEQRPEGLARLSKI</sequence>
<proteinExistence type="predicted"/>
<dbReference type="AlphaFoldDB" id="A0AAD1VM10"/>
<feature type="region of interest" description="Disordered" evidence="1">
    <location>
        <begin position="79"/>
        <end position="145"/>
    </location>
</feature>